<dbReference type="SUPFAM" id="SSF48498">
    <property type="entry name" value="Tetracyclin repressor-like, C-terminal domain"/>
    <property type="match status" value="1"/>
</dbReference>
<feature type="domain" description="HTH tetR-type" evidence="6">
    <location>
        <begin position="23"/>
        <end position="83"/>
    </location>
</feature>
<evidence type="ECO:0000313" key="7">
    <source>
        <dbReference type="EMBL" id="KZB02557.1"/>
    </source>
</evidence>
<dbReference type="PROSITE" id="PS50977">
    <property type="entry name" value="HTH_TETR_2"/>
    <property type="match status" value="1"/>
</dbReference>
<dbReference type="Pfam" id="PF00440">
    <property type="entry name" value="TetR_N"/>
    <property type="match status" value="1"/>
</dbReference>
<accession>A0A154IPR5</accession>
<dbReference type="AlphaFoldDB" id="A0A154IPR5"/>
<evidence type="ECO:0000256" key="2">
    <source>
        <dbReference type="ARBA" id="ARBA00023125"/>
    </source>
</evidence>
<dbReference type="InterPro" id="IPR009057">
    <property type="entry name" value="Homeodomain-like_sf"/>
</dbReference>
<evidence type="ECO:0000256" key="3">
    <source>
        <dbReference type="ARBA" id="ARBA00023163"/>
    </source>
</evidence>
<dbReference type="RefSeq" id="WP_062940377.1">
    <property type="nucleotide sequence ID" value="NZ_CP171844.1"/>
</dbReference>
<dbReference type="GO" id="GO:0003677">
    <property type="term" value="F:DNA binding"/>
    <property type="evidence" value="ECO:0007669"/>
    <property type="project" value="UniProtKB-UniRule"/>
</dbReference>
<protein>
    <submittedName>
        <fullName evidence="7">TetR family transcriptional regulator</fullName>
    </submittedName>
</protein>
<evidence type="ECO:0000256" key="5">
    <source>
        <dbReference type="SAM" id="MobiDB-lite"/>
    </source>
</evidence>
<comment type="caution">
    <text evidence="7">The sequence shown here is derived from an EMBL/GenBank/DDBJ whole genome shotgun (WGS) entry which is preliminary data.</text>
</comment>
<name>A0A154IPR5_RHILE</name>
<dbReference type="InterPro" id="IPR001647">
    <property type="entry name" value="HTH_TetR"/>
</dbReference>
<dbReference type="PROSITE" id="PS01081">
    <property type="entry name" value="HTH_TETR_1"/>
    <property type="match status" value="1"/>
</dbReference>
<organism evidence="7">
    <name type="scientific">Rhizobium leguminosarum</name>
    <dbReference type="NCBI Taxonomy" id="384"/>
    <lineage>
        <taxon>Bacteria</taxon>
        <taxon>Pseudomonadati</taxon>
        <taxon>Pseudomonadota</taxon>
        <taxon>Alphaproteobacteria</taxon>
        <taxon>Hyphomicrobiales</taxon>
        <taxon>Rhizobiaceae</taxon>
        <taxon>Rhizobium/Agrobacterium group</taxon>
        <taxon>Rhizobium</taxon>
    </lineage>
</organism>
<keyword evidence="2 4" id="KW-0238">DNA-binding</keyword>
<gene>
    <name evidence="7" type="ORF">A4A59_36655</name>
</gene>
<proteinExistence type="predicted"/>
<evidence type="ECO:0000259" key="6">
    <source>
        <dbReference type="PROSITE" id="PS50977"/>
    </source>
</evidence>
<reference evidence="7" key="1">
    <citation type="submission" date="2016-03" db="EMBL/GenBank/DDBJ databases">
        <title>Microsymbionts genomes from the relict species Vavilovia formosa.</title>
        <authorList>
            <person name="Chirak E."/>
            <person name="Kimeklis A."/>
            <person name="Kopat V."/>
            <person name="Andronov E."/>
        </authorList>
    </citation>
    <scope>NUCLEOTIDE SEQUENCE [LARGE SCALE GENOMIC DNA]</scope>
    <source>
        <strain evidence="7">Vaf12</strain>
    </source>
</reference>
<keyword evidence="1" id="KW-0805">Transcription regulation</keyword>
<feature type="region of interest" description="Disordered" evidence="5">
    <location>
        <begin position="1"/>
        <end position="22"/>
    </location>
</feature>
<feature type="DNA-binding region" description="H-T-H motif" evidence="4">
    <location>
        <begin position="46"/>
        <end position="65"/>
    </location>
</feature>
<dbReference type="SUPFAM" id="SSF46689">
    <property type="entry name" value="Homeodomain-like"/>
    <property type="match status" value="1"/>
</dbReference>
<keyword evidence="3" id="KW-0804">Transcription</keyword>
<dbReference type="PANTHER" id="PTHR47506:SF1">
    <property type="entry name" value="HTH-TYPE TRANSCRIPTIONAL REGULATOR YJDC"/>
    <property type="match status" value="1"/>
</dbReference>
<evidence type="ECO:0000256" key="1">
    <source>
        <dbReference type="ARBA" id="ARBA00023015"/>
    </source>
</evidence>
<dbReference type="InterPro" id="IPR023772">
    <property type="entry name" value="DNA-bd_HTH_TetR-type_CS"/>
</dbReference>
<dbReference type="EMBL" id="LVYU01000042">
    <property type="protein sequence ID" value="KZB02557.1"/>
    <property type="molecule type" value="Genomic_DNA"/>
</dbReference>
<evidence type="ECO:0000256" key="4">
    <source>
        <dbReference type="PROSITE-ProRule" id="PRU00335"/>
    </source>
</evidence>
<dbReference type="Gene3D" id="1.10.357.10">
    <property type="entry name" value="Tetracycline Repressor, domain 2"/>
    <property type="match status" value="1"/>
</dbReference>
<dbReference type="Gene3D" id="1.10.10.60">
    <property type="entry name" value="Homeodomain-like"/>
    <property type="match status" value="1"/>
</dbReference>
<dbReference type="PANTHER" id="PTHR47506">
    <property type="entry name" value="TRANSCRIPTIONAL REGULATORY PROTEIN"/>
    <property type="match status" value="1"/>
</dbReference>
<sequence length="227" mass="24306">MQKSDEISNVAETPARSRGRPRAFDREAALAQATRLFWIKGFEATSIADLTEAMGIGSPSLYAAFGSKEALYAEALRHYRDNNEALVWAGFFSADTARDAVRSFLMDSAAALTGSVVDIPRGCMVALSSVGSEGHAELGELVRAARAVTLDRLKTRLNQAISAGEIPVSTDVHALARFVQTVQNGMSILARDGATRSELEAVAVLAMLGWDTRTGDAERGQTYADHA</sequence>
<dbReference type="InterPro" id="IPR036271">
    <property type="entry name" value="Tet_transcr_reg_TetR-rel_C_sf"/>
</dbReference>